<feature type="non-terminal residue" evidence="1">
    <location>
        <position position="1"/>
    </location>
</feature>
<name>X1K7Z2_9ZZZZ</name>
<sequence>CEKGNFIGLEIKRLPISSEFRNAFKYFRPGVAYFFEEKQVYFIIVYEFRDNNSE</sequence>
<reference evidence="1" key="1">
    <citation type="journal article" date="2014" name="Front. Microbiol.">
        <title>High frequency of phylogenetically diverse reductive dehalogenase-homologous genes in deep subseafloor sedimentary metagenomes.</title>
        <authorList>
            <person name="Kawai M."/>
            <person name="Futagami T."/>
            <person name="Toyoda A."/>
            <person name="Takaki Y."/>
            <person name="Nishi S."/>
            <person name="Hori S."/>
            <person name="Arai W."/>
            <person name="Tsubouchi T."/>
            <person name="Morono Y."/>
            <person name="Uchiyama I."/>
            <person name="Ito T."/>
            <person name="Fujiyama A."/>
            <person name="Inagaki F."/>
            <person name="Takami H."/>
        </authorList>
    </citation>
    <scope>NUCLEOTIDE SEQUENCE</scope>
    <source>
        <strain evidence="1">Expedition CK06-06</strain>
    </source>
</reference>
<dbReference type="EMBL" id="BARV01009670">
    <property type="protein sequence ID" value="GAI03137.1"/>
    <property type="molecule type" value="Genomic_DNA"/>
</dbReference>
<organism evidence="1">
    <name type="scientific">marine sediment metagenome</name>
    <dbReference type="NCBI Taxonomy" id="412755"/>
    <lineage>
        <taxon>unclassified sequences</taxon>
        <taxon>metagenomes</taxon>
        <taxon>ecological metagenomes</taxon>
    </lineage>
</organism>
<accession>X1K7Z2</accession>
<proteinExistence type="predicted"/>
<evidence type="ECO:0000313" key="1">
    <source>
        <dbReference type="EMBL" id="GAI03137.1"/>
    </source>
</evidence>
<dbReference type="AlphaFoldDB" id="X1K7Z2"/>
<protein>
    <submittedName>
        <fullName evidence="1">Uncharacterized protein</fullName>
    </submittedName>
</protein>
<gene>
    <name evidence="1" type="ORF">S06H3_18991</name>
</gene>
<comment type="caution">
    <text evidence="1">The sequence shown here is derived from an EMBL/GenBank/DDBJ whole genome shotgun (WGS) entry which is preliminary data.</text>
</comment>